<feature type="signal peptide" evidence="2">
    <location>
        <begin position="1"/>
        <end position="30"/>
    </location>
</feature>
<dbReference type="EMBL" id="BAAAHQ010000023">
    <property type="protein sequence ID" value="GAA0937933.1"/>
    <property type="molecule type" value="Genomic_DNA"/>
</dbReference>
<accession>A0ABN1Q5V3</accession>
<proteinExistence type="predicted"/>
<protein>
    <submittedName>
        <fullName evidence="3">Uncharacterized protein</fullName>
    </submittedName>
</protein>
<evidence type="ECO:0000313" key="4">
    <source>
        <dbReference type="Proteomes" id="UP001501578"/>
    </source>
</evidence>
<keyword evidence="4" id="KW-1185">Reference proteome</keyword>
<reference evidence="3 4" key="1">
    <citation type="journal article" date="2019" name="Int. J. Syst. Evol. Microbiol.">
        <title>The Global Catalogue of Microorganisms (GCM) 10K type strain sequencing project: providing services to taxonomists for standard genome sequencing and annotation.</title>
        <authorList>
            <consortium name="The Broad Institute Genomics Platform"/>
            <consortium name="The Broad Institute Genome Sequencing Center for Infectious Disease"/>
            <person name="Wu L."/>
            <person name="Ma J."/>
        </authorList>
    </citation>
    <scope>NUCLEOTIDE SEQUENCE [LARGE SCALE GENOMIC DNA]</scope>
    <source>
        <strain evidence="3 4">JCM 11136</strain>
    </source>
</reference>
<sequence>MKVRRAAATLCGGALIAAAAVTGVATPAHALPDSCSISYESDGSINSYCSTGTGYHQIRVSYCFVNPWVNYCGSDAGQKAPVGATSSVRPPGGGAIRDVTIVKSES</sequence>
<feature type="region of interest" description="Disordered" evidence="1">
    <location>
        <begin position="82"/>
        <end position="106"/>
    </location>
</feature>
<feature type="chain" id="PRO_5045353664" evidence="2">
    <location>
        <begin position="31"/>
        <end position="106"/>
    </location>
</feature>
<dbReference type="RefSeq" id="WP_343952177.1">
    <property type="nucleotide sequence ID" value="NZ_BAAAHQ010000023.1"/>
</dbReference>
<evidence type="ECO:0000256" key="1">
    <source>
        <dbReference type="SAM" id="MobiDB-lite"/>
    </source>
</evidence>
<gene>
    <name evidence="3" type="ORF">GCM10009560_47620</name>
</gene>
<comment type="caution">
    <text evidence="3">The sequence shown here is derived from an EMBL/GenBank/DDBJ whole genome shotgun (WGS) entry which is preliminary data.</text>
</comment>
<evidence type="ECO:0000256" key="2">
    <source>
        <dbReference type="SAM" id="SignalP"/>
    </source>
</evidence>
<keyword evidence="2" id="KW-0732">Signal</keyword>
<dbReference type="Proteomes" id="UP001501578">
    <property type="component" value="Unassembled WGS sequence"/>
</dbReference>
<name>A0ABN1Q5V3_9ACTN</name>
<organism evidence="3 4">
    <name type="scientific">Nonomuraea longicatena</name>
    <dbReference type="NCBI Taxonomy" id="83682"/>
    <lineage>
        <taxon>Bacteria</taxon>
        <taxon>Bacillati</taxon>
        <taxon>Actinomycetota</taxon>
        <taxon>Actinomycetes</taxon>
        <taxon>Streptosporangiales</taxon>
        <taxon>Streptosporangiaceae</taxon>
        <taxon>Nonomuraea</taxon>
    </lineage>
</organism>
<evidence type="ECO:0000313" key="3">
    <source>
        <dbReference type="EMBL" id="GAA0937933.1"/>
    </source>
</evidence>